<organism evidence="1 2">
    <name type="scientific">Brasilonema bromeliae SPC951</name>
    <dbReference type="NCBI Taxonomy" id="385972"/>
    <lineage>
        <taxon>Bacteria</taxon>
        <taxon>Bacillati</taxon>
        <taxon>Cyanobacteriota</taxon>
        <taxon>Cyanophyceae</taxon>
        <taxon>Nostocales</taxon>
        <taxon>Scytonemataceae</taxon>
        <taxon>Brasilonema</taxon>
        <taxon>Bromeliae group (in: Brasilonema)</taxon>
    </lineage>
</organism>
<comment type="caution">
    <text evidence="1">The sequence shown here is derived from an EMBL/GenBank/DDBJ whole genome shotgun (WGS) entry which is preliminary data.</text>
</comment>
<evidence type="ECO:0000313" key="1">
    <source>
        <dbReference type="EMBL" id="NMG20705.1"/>
    </source>
</evidence>
<dbReference type="Proteomes" id="UP000718564">
    <property type="component" value="Unassembled WGS sequence"/>
</dbReference>
<reference evidence="1 2" key="1">
    <citation type="submission" date="2018-06" db="EMBL/GenBank/DDBJ databases">
        <title>Comparative genomics of Brasilonema spp. strains.</title>
        <authorList>
            <person name="Alvarenga D.O."/>
            <person name="Fiore M.F."/>
            <person name="Varani A.M."/>
        </authorList>
    </citation>
    <scope>NUCLEOTIDE SEQUENCE [LARGE SCALE GENOMIC DNA]</scope>
    <source>
        <strain evidence="1 2">SPC951</strain>
    </source>
</reference>
<dbReference type="RefSeq" id="WP_169155967.1">
    <property type="nucleotide sequence ID" value="NZ_CAWPJE010000100.1"/>
</dbReference>
<evidence type="ECO:0000313" key="2">
    <source>
        <dbReference type="Proteomes" id="UP000718564"/>
    </source>
</evidence>
<protein>
    <submittedName>
        <fullName evidence="1">Uncharacterized protein</fullName>
    </submittedName>
</protein>
<accession>A0ABX1PAZ2</accession>
<sequence length="62" mass="7811">MIKYLAYLAECQLQEYYKYWEGYYPGTWQPKNLYANRCYDRHDRLIALILFLDPEYFRRDND</sequence>
<dbReference type="EMBL" id="QMEB01000110">
    <property type="protein sequence ID" value="NMG20705.1"/>
    <property type="molecule type" value="Genomic_DNA"/>
</dbReference>
<gene>
    <name evidence="1" type="ORF">DP116_15045</name>
</gene>
<name>A0ABX1PAZ2_9CYAN</name>
<keyword evidence="2" id="KW-1185">Reference proteome</keyword>
<proteinExistence type="predicted"/>